<evidence type="ECO:0000256" key="1">
    <source>
        <dbReference type="SAM" id="MobiDB-lite"/>
    </source>
</evidence>
<feature type="non-terminal residue" evidence="2">
    <location>
        <position position="1"/>
    </location>
</feature>
<feature type="region of interest" description="Disordered" evidence="1">
    <location>
        <begin position="66"/>
        <end position="88"/>
    </location>
</feature>
<evidence type="ECO:0000313" key="3">
    <source>
        <dbReference type="Proteomes" id="UP001642484"/>
    </source>
</evidence>
<evidence type="ECO:0000313" key="2">
    <source>
        <dbReference type="EMBL" id="CAK9115981.1"/>
    </source>
</evidence>
<dbReference type="EMBL" id="CAXAMN010028291">
    <property type="protein sequence ID" value="CAK9115981.1"/>
    <property type="molecule type" value="Genomic_DNA"/>
</dbReference>
<sequence>VVSVSFDSNQFKLGCCQWQRRLGMALTESPRRTWTYKDFSGYYCPIGIDVTGAAAYEKTFIASMGSPQEQPVKAHQRHRWDRGEPDRT</sequence>
<gene>
    <name evidence="2" type="ORF">CCMP2556_LOCUS53693</name>
</gene>
<organism evidence="2 3">
    <name type="scientific">Durusdinium trenchii</name>
    <dbReference type="NCBI Taxonomy" id="1381693"/>
    <lineage>
        <taxon>Eukaryota</taxon>
        <taxon>Sar</taxon>
        <taxon>Alveolata</taxon>
        <taxon>Dinophyceae</taxon>
        <taxon>Suessiales</taxon>
        <taxon>Symbiodiniaceae</taxon>
        <taxon>Durusdinium</taxon>
    </lineage>
</organism>
<protein>
    <submittedName>
        <fullName evidence="2">Uncharacterized protein</fullName>
    </submittedName>
</protein>
<name>A0ABP0SUU7_9DINO</name>
<dbReference type="Proteomes" id="UP001642484">
    <property type="component" value="Unassembled WGS sequence"/>
</dbReference>
<accession>A0ABP0SUU7</accession>
<keyword evidence="3" id="KW-1185">Reference proteome</keyword>
<comment type="caution">
    <text evidence="2">The sequence shown here is derived from an EMBL/GenBank/DDBJ whole genome shotgun (WGS) entry which is preliminary data.</text>
</comment>
<reference evidence="2 3" key="1">
    <citation type="submission" date="2024-02" db="EMBL/GenBank/DDBJ databases">
        <authorList>
            <person name="Chen Y."/>
            <person name="Shah S."/>
            <person name="Dougan E. K."/>
            <person name="Thang M."/>
            <person name="Chan C."/>
        </authorList>
    </citation>
    <scope>NUCLEOTIDE SEQUENCE [LARGE SCALE GENOMIC DNA]</scope>
</reference>
<proteinExistence type="predicted"/>